<dbReference type="Pfam" id="PF00618">
    <property type="entry name" value="RasGEF_N"/>
    <property type="match status" value="1"/>
</dbReference>
<dbReference type="GO" id="GO:0005085">
    <property type="term" value="F:guanyl-nucleotide exchange factor activity"/>
    <property type="evidence" value="ECO:0007669"/>
    <property type="project" value="UniProtKB-KW"/>
</dbReference>
<dbReference type="Pfam" id="PF00617">
    <property type="entry name" value="RasGEF"/>
    <property type="match status" value="1"/>
</dbReference>
<dbReference type="GeneID" id="25566606"/>
<dbReference type="EMBL" id="GL349469">
    <property type="protein sequence ID" value="KNC51693.1"/>
    <property type="molecule type" value="Genomic_DNA"/>
</dbReference>
<dbReference type="InterPro" id="IPR001895">
    <property type="entry name" value="RASGEF_cat_dom"/>
</dbReference>
<evidence type="ECO:0000259" key="7">
    <source>
        <dbReference type="PROSITE" id="PS50212"/>
    </source>
</evidence>
<feature type="coiled-coil region" evidence="3">
    <location>
        <begin position="578"/>
        <end position="640"/>
    </location>
</feature>
<keyword evidence="5" id="KW-1133">Transmembrane helix</keyword>
<dbReference type="STRING" id="461836.A0A0L0DK24"/>
<evidence type="ECO:0000256" key="3">
    <source>
        <dbReference type="SAM" id="Coils"/>
    </source>
</evidence>
<dbReference type="Gene3D" id="1.10.840.10">
    <property type="entry name" value="Ras guanine-nucleotide exchange factors catalytic domain"/>
    <property type="match status" value="1"/>
</dbReference>
<protein>
    <submittedName>
        <fullName evidence="8">Ras guanine nucleotide exchange factor A</fullName>
    </submittedName>
</protein>
<keyword evidence="1 2" id="KW-0344">Guanine-nucleotide releasing factor</keyword>
<dbReference type="InterPro" id="IPR023578">
    <property type="entry name" value="Ras_GEF_dom_sf"/>
</dbReference>
<dbReference type="InterPro" id="IPR008937">
    <property type="entry name" value="Ras-like_GEF"/>
</dbReference>
<dbReference type="InterPro" id="IPR019804">
    <property type="entry name" value="Ras_G-nucl-exch_fac_CS"/>
</dbReference>
<evidence type="ECO:0000313" key="9">
    <source>
        <dbReference type="Proteomes" id="UP000054408"/>
    </source>
</evidence>
<evidence type="ECO:0000313" key="8">
    <source>
        <dbReference type="EMBL" id="KNC51693.1"/>
    </source>
</evidence>
<feature type="transmembrane region" description="Helical" evidence="5">
    <location>
        <begin position="189"/>
        <end position="213"/>
    </location>
</feature>
<evidence type="ECO:0000256" key="5">
    <source>
        <dbReference type="SAM" id="Phobius"/>
    </source>
</evidence>
<evidence type="ECO:0000256" key="4">
    <source>
        <dbReference type="SAM" id="MobiDB-lite"/>
    </source>
</evidence>
<feature type="domain" description="Ras-GEF" evidence="6">
    <location>
        <begin position="931"/>
        <end position="1183"/>
    </location>
</feature>
<feature type="region of interest" description="Disordered" evidence="4">
    <location>
        <begin position="533"/>
        <end position="554"/>
    </location>
</feature>
<dbReference type="Proteomes" id="UP000054408">
    <property type="component" value="Unassembled WGS sequence"/>
</dbReference>
<feature type="transmembrane region" description="Helical" evidence="5">
    <location>
        <begin position="254"/>
        <end position="274"/>
    </location>
</feature>
<feature type="domain" description="N-terminal Ras-GEF" evidence="7">
    <location>
        <begin position="727"/>
        <end position="874"/>
    </location>
</feature>
<dbReference type="PROSITE" id="PS50009">
    <property type="entry name" value="RASGEF_CAT"/>
    <property type="match status" value="1"/>
</dbReference>
<dbReference type="GO" id="GO:0007264">
    <property type="term" value="P:small GTPase-mediated signal transduction"/>
    <property type="evidence" value="ECO:0007669"/>
    <property type="project" value="InterPro"/>
</dbReference>
<dbReference type="InterPro" id="IPR000651">
    <property type="entry name" value="Ras-like_Gua-exchang_fac_N"/>
</dbReference>
<evidence type="ECO:0000256" key="1">
    <source>
        <dbReference type="ARBA" id="ARBA00022658"/>
    </source>
</evidence>
<evidence type="ECO:0000256" key="2">
    <source>
        <dbReference type="PROSITE-ProRule" id="PRU00168"/>
    </source>
</evidence>
<reference evidence="8 9" key="1">
    <citation type="submission" date="2010-05" db="EMBL/GenBank/DDBJ databases">
        <title>The Genome Sequence of Thecamonas trahens ATCC 50062.</title>
        <authorList>
            <consortium name="The Broad Institute Genome Sequencing Platform"/>
            <person name="Russ C."/>
            <person name="Cuomo C."/>
            <person name="Shea T."/>
            <person name="Young S.K."/>
            <person name="Zeng Q."/>
            <person name="Koehrsen M."/>
            <person name="Haas B."/>
            <person name="Borodovsky M."/>
            <person name="Guigo R."/>
            <person name="Alvarado L."/>
            <person name="Berlin A."/>
            <person name="Bochicchio J."/>
            <person name="Borenstein D."/>
            <person name="Chapman S."/>
            <person name="Chen Z."/>
            <person name="Freedman E."/>
            <person name="Gellesch M."/>
            <person name="Goldberg J."/>
            <person name="Griggs A."/>
            <person name="Gujja S."/>
            <person name="Heilman E."/>
            <person name="Heiman D."/>
            <person name="Hepburn T."/>
            <person name="Howarth C."/>
            <person name="Jen D."/>
            <person name="Larson L."/>
            <person name="Mehta T."/>
            <person name="Park D."/>
            <person name="Pearson M."/>
            <person name="Roberts A."/>
            <person name="Saif S."/>
            <person name="Shenoy N."/>
            <person name="Sisk P."/>
            <person name="Stolte C."/>
            <person name="Sykes S."/>
            <person name="Thomson T."/>
            <person name="Walk T."/>
            <person name="White J."/>
            <person name="Yandava C."/>
            <person name="Burger G."/>
            <person name="Gray M.W."/>
            <person name="Holland P.W.H."/>
            <person name="King N."/>
            <person name="Lang F.B.F."/>
            <person name="Roger A.J."/>
            <person name="Ruiz-Trillo I."/>
            <person name="Lander E."/>
            <person name="Nusbaum C."/>
        </authorList>
    </citation>
    <scope>NUCLEOTIDE SEQUENCE [LARGE SCALE GENOMIC DNA]</scope>
    <source>
        <strain evidence="8 9">ATCC 50062</strain>
    </source>
</reference>
<dbReference type="PROSITE" id="PS00720">
    <property type="entry name" value="RASGEF"/>
    <property type="match status" value="1"/>
</dbReference>
<dbReference type="InterPro" id="IPR036964">
    <property type="entry name" value="RASGEF_cat_dom_sf"/>
</dbReference>
<dbReference type="OrthoDB" id="421991at2759"/>
<dbReference type="RefSeq" id="XP_013755822.1">
    <property type="nucleotide sequence ID" value="XM_013900368.1"/>
</dbReference>
<feature type="compositionally biased region" description="Polar residues" evidence="4">
    <location>
        <begin position="107"/>
        <end position="119"/>
    </location>
</feature>
<name>A0A0L0DK24_THETB</name>
<dbReference type="PANTHER" id="PTHR23113:SF99">
    <property type="entry name" value="RASGEF DOMAIN-CONTAINING PROTEIN"/>
    <property type="match status" value="1"/>
</dbReference>
<dbReference type="PROSITE" id="PS50212">
    <property type="entry name" value="RASGEF_NTER"/>
    <property type="match status" value="1"/>
</dbReference>
<dbReference type="CDD" id="cd06224">
    <property type="entry name" value="REM"/>
    <property type="match status" value="1"/>
</dbReference>
<dbReference type="AlphaFoldDB" id="A0A0L0DK24"/>
<dbReference type="Gene3D" id="1.20.870.10">
    <property type="entry name" value="Son of sevenless (SoS) protein Chain: S domain 1"/>
    <property type="match status" value="1"/>
</dbReference>
<accession>A0A0L0DK24</accession>
<keyword evidence="3" id="KW-0175">Coiled coil</keyword>
<keyword evidence="9" id="KW-1185">Reference proteome</keyword>
<gene>
    <name evidence="8" type="ORF">AMSG_07757</name>
</gene>
<feature type="region of interest" description="Disordered" evidence="4">
    <location>
        <begin position="32"/>
        <end position="171"/>
    </location>
</feature>
<feature type="transmembrane region" description="Helical" evidence="5">
    <location>
        <begin position="443"/>
        <end position="464"/>
    </location>
</feature>
<feature type="transmembrane region" description="Helical" evidence="5">
    <location>
        <begin position="220"/>
        <end position="242"/>
    </location>
</feature>
<proteinExistence type="predicted"/>
<dbReference type="SUPFAM" id="SSF48366">
    <property type="entry name" value="Ras GEF"/>
    <property type="match status" value="1"/>
</dbReference>
<keyword evidence="5" id="KW-0472">Membrane</keyword>
<dbReference type="SMART" id="SM00229">
    <property type="entry name" value="RasGEFN"/>
    <property type="match status" value="1"/>
</dbReference>
<dbReference type="SMART" id="SM00147">
    <property type="entry name" value="RasGEF"/>
    <property type="match status" value="1"/>
</dbReference>
<dbReference type="eggNOG" id="KOG3417">
    <property type="taxonomic scope" value="Eukaryota"/>
</dbReference>
<evidence type="ECO:0000259" key="6">
    <source>
        <dbReference type="PROSITE" id="PS50009"/>
    </source>
</evidence>
<organism evidence="8 9">
    <name type="scientific">Thecamonas trahens ATCC 50062</name>
    <dbReference type="NCBI Taxonomy" id="461836"/>
    <lineage>
        <taxon>Eukaryota</taxon>
        <taxon>Apusozoa</taxon>
        <taxon>Apusomonadida</taxon>
        <taxon>Apusomonadidae</taxon>
        <taxon>Thecamonas</taxon>
    </lineage>
</organism>
<keyword evidence="5" id="KW-0812">Transmembrane</keyword>
<dbReference type="PANTHER" id="PTHR23113">
    <property type="entry name" value="GUANINE NUCLEOTIDE EXCHANGE FACTOR"/>
    <property type="match status" value="1"/>
</dbReference>
<sequence>MAHLPTTPRSPDYSYATEELLLPYHIPPLEDCRQLDSTSSTLASEPDSEPIDTRKLSDLARLARGSGESKPALDSAVDRPLPGPDGLARRDDNFAHPSSFDGFGSRVTANSTTTASQRSGAIASGRRTVSFRDRNQDKLGTGTGSGANTRSDLVSSAAAGSDGRAPAQDEQIEPLTWTGQLERIIDSTWFAVVIGFITLFVLFVDDISVLAGVSDPEHGGLGYALLVIKVVTFVIFLTELAVSSVVKDAYFASFFFWLDVVTLVSFVPDLVLLFGPRRPCRASCGPDPVLFRVMKVLKLSHKQTVSASIDKLEDHATMYDAAESSRPGGIVLRAMTNKVTALVLIVYISTAMFQTDPDWSQHSLSALMTLEAGSAAVGSPAALLPAFLHPYTARVKVVRLFVNGVLQLDGHVPLRRDFRTTISTPSQASSILLNISEDRRMDALFSLMSLVVVIVGLGVGNLVICHSANKLVVISEHLMAIMRLLTSHLKGATSTRRGSLVASDLAPTILSDLPSVSVFGYNDTQTTLAKTATDGSGMSRLRPPTATSGHGSGGGGAETIISALAFWDEATSHQVGYVEGIEEQLQRYLVDNMRVELEAKQARRREAELRSLVRLAASRQERARAHVERLITKIDALKHQVWRYRQHLSRTTRRRLDEEDAEDGSNSALAELSDVGSVLSVVTLRSGARMARDAGLTHASDPSLTEAPEETQFVSEHDTVFVERHDGAAVVVRGTVNGLIEQLTTLSGTPSTEYLRTFLYTFRRYTHPQHVLERLLIRYCIAPPQAMRHMPLNAGMQHYDLELGDASMNWALEVEVPIRNRVQQVLYYWVTNCFVDFVDSPPLLDLLRRAIDNVFNRTTAPFASRLAAVIANQLDSGGLSRPPPRRIRLSIAAVPTPRIPLSIGQSTAVAPSSSEPADSSPSVELSITDIDPLELARQLKLLDHEIYCQVQVWELFDAAWESPAREQRAQNVLALGNVFSARVFWFRSLILSDGLSSREQAHILEYLIEVGTASVEIYSFNAAVAVLGVLKDHEVGECSSAWRKISSSAAADYDAFKAVFSRATDFAPYRERLVHHRTNVLERAADDGGDPTLPPTAVPYLGFHLEDLFDADENNPDYTDDSLVNFQKCTLMASLIDFALAWRDTAPCFVPVDTIQDFIRDGQLSAVTTPWVPCTAGPLLTPSGAAGLGDPAFDHAVHDSDDAISATDSDE</sequence>